<dbReference type="GO" id="GO:0009288">
    <property type="term" value="C:bacterial-type flagellum"/>
    <property type="evidence" value="ECO:0007669"/>
    <property type="project" value="InterPro"/>
</dbReference>
<reference evidence="20" key="1">
    <citation type="journal article" date="2013" name="Genome Announc.">
        <title>Draft Genome Sequence of Loktanella cinnabarina LL-001T, Isolated from Deep-Sea Floor Sediment.</title>
        <authorList>
            <person name="Nishi S."/>
            <person name="Tsubouchi T."/>
            <person name="Takaki Y."/>
            <person name="Koyanagi R."/>
            <person name="Satoh N."/>
            <person name="Maruyama T."/>
            <person name="Hatada Y."/>
        </authorList>
    </citation>
    <scope>NUCLEOTIDE SEQUENCE [LARGE SCALE GENOMIC DNA]</scope>
    <source>
        <strain evidence="20">LL-001</strain>
    </source>
</reference>
<evidence type="ECO:0000256" key="10">
    <source>
        <dbReference type="ARBA" id="ARBA00022795"/>
    </source>
</evidence>
<evidence type="ECO:0000256" key="8">
    <source>
        <dbReference type="ARBA" id="ARBA00022741"/>
    </source>
</evidence>
<evidence type="ECO:0000256" key="13">
    <source>
        <dbReference type="ARBA" id="ARBA00022967"/>
    </source>
</evidence>
<evidence type="ECO:0000256" key="7">
    <source>
        <dbReference type="ARBA" id="ARBA00022490"/>
    </source>
</evidence>
<dbReference type="SUPFAM" id="SSF52540">
    <property type="entry name" value="P-loop containing nucleoside triphosphate hydrolases"/>
    <property type="match status" value="1"/>
</dbReference>
<evidence type="ECO:0000256" key="16">
    <source>
        <dbReference type="ARBA" id="ARBA00023310"/>
    </source>
</evidence>
<evidence type="ECO:0000256" key="2">
    <source>
        <dbReference type="ARBA" id="ARBA00004496"/>
    </source>
</evidence>
<dbReference type="InterPro" id="IPR020003">
    <property type="entry name" value="ATPase_a/bsu_AS"/>
</dbReference>
<keyword evidence="11" id="KW-0067">ATP-binding</keyword>
<dbReference type="GO" id="GO:0046933">
    <property type="term" value="F:proton-transporting ATP synthase activity, rotational mechanism"/>
    <property type="evidence" value="ECO:0007669"/>
    <property type="project" value="TreeGrafter"/>
</dbReference>
<keyword evidence="14" id="KW-0406">Ion transport</keyword>
<dbReference type="EMBL" id="BATB01000027">
    <property type="protein sequence ID" value="GAD56067.1"/>
    <property type="molecule type" value="Genomic_DNA"/>
</dbReference>
<gene>
    <name evidence="20" type="ORF">MBELCI_2119</name>
</gene>
<dbReference type="Pfam" id="PF18269">
    <property type="entry name" value="T3SS_ATPase_C"/>
    <property type="match status" value="1"/>
</dbReference>
<keyword evidence="15" id="KW-1006">Bacterial flagellum protein export</keyword>
<dbReference type="STRING" id="1337093.MBELCI_2119"/>
<proteinExistence type="inferred from homology"/>
<evidence type="ECO:0000256" key="18">
    <source>
        <dbReference type="SAM" id="MobiDB-lite"/>
    </source>
</evidence>
<comment type="catalytic activity">
    <reaction evidence="17">
        <text>ATP + H2O + cellular proteinSide 1 = ADP + phosphate + cellular proteinSide 2.</text>
        <dbReference type="EC" id="7.4.2.8"/>
    </reaction>
</comment>
<dbReference type="InterPro" id="IPR005714">
    <property type="entry name" value="ATPase_T3SS_FliI/YscN"/>
</dbReference>
<dbReference type="RefSeq" id="WP_021694168.1">
    <property type="nucleotide sequence ID" value="NZ_BATB01000027.1"/>
</dbReference>
<dbReference type="InterPro" id="IPR050053">
    <property type="entry name" value="ATPase_alpha/beta_chains"/>
</dbReference>
<dbReference type="Proteomes" id="UP000016566">
    <property type="component" value="Unassembled WGS sequence"/>
</dbReference>
<dbReference type="NCBIfam" id="TIGR01026">
    <property type="entry name" value="fliI_yscN"/>
    <property type="match status" value="1"/>
</dbReference>
<dbReference type="InterPro" id="IPR000194">
    <property type="entry name" value="ATPase_F1/V1/A1_a/bsu_nucl-bd"/>
</dbReference>
<dbReference type="PROSITE" id="PS00152">
    <property type="entry name" value="ATPASE_ALPHA_BETA"/>
    <property type="match status" value="1"/>
</dbReference>
<keyword evidence="13" id="KW-1278">Translocase</keyword>
<dbReference type="Pfam" id="PF00006">
    <property type="entry name" value="ATP-synt_ab"/>
    <property type="match status" value="1"/>
</dbReference>
<dbReference type="Gene3D" id="3.40.50.12240">
    <property type="match status" value="1"/>
</dbReference>
<dbReference type="PANTHER" id="PTHR15184:SF9">
    <property type="entry name" value="SPI-1 TYPE 3 SECRETION SYSTEM ATPASE"/>
    <property type="match status" value="1"/>
</dbReference>
<keyword evidence="6" id="KW-0813">Transport</keyword>
<evidence type="ECO:0000256" key="14">
    <source>
        <dbReference type="ARBA" id="ARBA00023065"/>
    </source>
</evidence>
<evidence type="ECO:0000256" key="17">
    <source>
        <dbReference type="ARBA" id="ARBA00034006"/>
    </source>
</evidence>
<evidence type="ECO:0000259" key="19">
    <source>
        <dbReference type="SMART" id="SM00382"/>
    </source>
</evidence>
<evidence type="ECO:0000256" key="15">
    <source>
        <dbReference type="ARBA" id="ARBA00023225"/>
    </source>
</evidence>
<evidence type="ECO:0000256" key="5">
    <source>
        <dbReference type="ARBA" id="ARBA00020580"/>
    </source>
</evidence>
<keyword evidence="21" id="KW-1185">Reference proteome</keyword>
<dbReference type="InterPro" id="IPR003593">
    <property type="entry name" value="AAA+_ATPase"/>
</dbReference>
<dbReference type="InterPro" id="IPR040627">
    <property type="entry name" value="T3SS_ATPase_C"/>
</dbReference>
<evidence type="ECO:0000256" key="4">
    <source>
        <dbReference type="ARBA" id="ARBA00012473"/>
    </source>
</evidence>
<dbReference type="GO" id="GO:0008564">
    <property type="term" value="F:protein-exporting ATPase activity"/>
    <property type="evidence" value="ECO:0007669"/>
    <property type="project" value="UniProtKB-EC"/>
</dbReference>
<keyword evidence="10" id="KW-1005">Bacterial flagellum biogenesis</keyword>
<dbReference type="NCBIfam" id="TIGR03498">
    <property type="entry name" value="FliI_clade3"/>
    <property type="match status" value="1"/>
</dbReference>
<keyword evidence="12" id="KW-0653">Protein transport</keyword>
<evidence type="ECO:0000256" key="6">
    <source>
        <dbReference type="ARBA" id="ARBA00022448"/>
    </source>
</evidence>
<dbReference type="GO" id="GO:0016887">
    <property type="term" value="F:ATP hydrolysis activity"/>
    <property type="evidence" value="ECO:0007669"/>
    <property type="project" value="InterPro"/>
</dbReference>
<evidence type="ECO:0000256" key="3">
    <source>
        <dbReference type="ARBA" id="ARBA00008936"/>
    </source>
</evidence>
<dbReference type="GO" id="GO:0044781">
    <property type="term" value="P:bacterial-type flagellum organization"/>
    <property type="evidence" value="ECO:0007669"/>
    <property type="project" value="UniProtKB-KW"/>
</dbReference>
<feature type="domain" description="AAA+ ATPase" evidence="19">
    <location>
        <begin position="159"/>
        <end position="343"/>
    </location>
</feature>
<keyword evidence="7" id="KW-0963">Cytoplasm</keyword>
<dbReference type="GO" id="GO:0005737">
    <property type="term" value="C:cytoplasm"/>
    <property type="evidence" value="ECO:0007669"/>
    <property type="project" value="UniProtKB-SubCell"/>
</dbReference>
<evidence type="ECO:0000256" key="1">
    <source>
        <dbReference type="ARBA" id="ARBA00003290"/>
    </source>
</evidence>
<dbReference type="CDD" id="cd01136">
    <property type="entry name" value="ATPase_flagellum-secretory_path_III"/>
    <property type="match status" value="1"/>
</dbReference>
<comment type="function">
    <text evidence="1">Probable catalytic subunit of a protein translocase for flagellum-specific export, or a proton translocase involved in local circuits at the flagellum.</text>
</comment>
<keyword evidence="9" id="KW-0375">Hydrogen ion transport</keyword>
<comment type="subcellular location">
    <subcellularLocation>
        <location evidence="2">Cytoplasm</location>
    </subcellularLocation>
</comment>
<name>U2Z4R2_9RHOB</name>
<comment type="similarity">
    <text evidence="3">Belongs to the ATPase alpha/beta chains family.</text>
</comment>
<protein>
    <recommendedName>
        <fullName evidence="5">Flagellum-specific ATP synthase</fullName>
        <ecNumber evidence="4">7.1.2.2</ecNumber>
    </recommendedName>
</protein>
<evidence type="ECO:0000256" key="11">
    <source>
        <dbReference type="ARBA" id="ARBA00022840"/>
    </source>
</evidence>
<sequence>MQTAFSDLTSQLRNAPEARVTGEVRAVLGLSLTVSGLERAVGIGGRCTVHGARGPVLGEVVGIDARGTHLLPFGSWAGVVVGDKVESSPRGDLVRPDAGWIGRVVNALGDPLDGRGPLMEGDAPRMVRAGPPAAFARRRVGARLDTGIKTLDVFVPLCRGQRMGVFAGSGVGKSTLMAMLARGAQADVIVVGLVGERGREVQDFIQEDLGAQGMARSVMIVSTGDEPPLMRRQAAWTATAVAEHFRNQGLQVLLLLDSVTRFAMAQREIGLAAGEPPTAKGYPPTVFAELPQLLERSGPGAEGQGDITGLYTVLVDGDDMNEPVADAVRGVLDGHVVLDRAIAEQGRFPAVNIQKSISRMLPACHSPAEYAVLQAARRSLARHADMEELIRIGAYKVGSDEEVDAAIRFAGPADSFLSQRKGEAMIADESFAEIYRMLSEAGINVALPKSPAPPAPLSAWGRHPPEGLSPPRMGG</sequence>
<dbReference type="InterPro" id="IPR027417">
    <property type="entry name" value="P-loop_NTPase"/>
</dbReference>
<feature type="region of interest" description="Disordered" evidence="18">
    <location>
        <begin position="454"/>
        <end position="475"/>
    </location>
</feature>
<keyword evidence="16" id="KW-0066">ATP synthesis</keyword>
<dbReference type="GO" id="GO:0030254">
    <property type="term" value="P:protein secretion by the type III secretion system"/>
    <property type="evidence" value="ECO:0007669"/>
    <property type="project" value="InterPro"/>
</dbReference>
<keyword evidence="8" id="KW-0547">Nucleotide-binding</keyword>
<dbReference type="OrthoDB" id="9801639at2"/>
<dbReference type="SMART" id="SM00382">
    <property type="entry name" value="AAA"/>
    <property type="match status" value="1"/>
</dbReference>
<comment type="caution">
    <text evidence="20">The sequence shown here is derived from an EMBL/GenBank/DDBJ whole genome shotgun (WGS) entry which is preliminary data.</text>
</comment>
<evidence type="ECO:0000313" key="21">
    <source>
        <dbReference type="Proteomes" id="UP000016566"/>
    </source>
</evidence>
<dbReference type="GO" id="GO:0005524">
    <property type="term" value="F:ATP binding"/>
    <property type="evidence" value="ECO:0007669"/>
    <property type="project" value="UniProtKB-KW"/>
</dbReference>
<dbReference type="InterPro" id="IPR022426">
    <property type="entry name" value="FliI_clade3"/>
</dbReference>
<dbReference type="EC" id="7.1.2.2" evidence="4"/>
<dbReference type="eggNOG" id="COG1157">
    <property type="taxonomic scope" value="Bacteria"/>
</dbReference>
<dbReference type="AlphaFoldDB" id="U2Z4R2"/>
<accession>U2Z4R2</accession>
<dbReference type="GO" id="GO:0030257">
    <property type="term" value="C:type III protein secretion system complex"/>
    <property type="evidence" value="ECO:0007669"/>
    <property type="project" value="InterPro"/>
</dbReference>
<evidence type="ECO:0000256" key="12">
    <source>
        <dbReference type="ARBA" id="ARBA00022927"/>
    </source>
</evidence>
<evidence type="ECO:0000313" key="20">
    <source>
        <dbReference type="EMBL" id="GAD56067.1"/>
    </source>
</evidence>
<organism evidence="20 21">
    <name type="scientific">Limimaricola cinnabarinus LL-001</name>
    <dbReference type="NCBI Taxonomy" id="1337093"/>
    <lineage>
        <taxon>Bacteria</taxon>
        <taxon>Pseudomonadati</taxon>
        <taxon>Pseudomonadota</taxon>
        <taxon>Alphaproteobacteria</taxon>
        <taxon>Rhodobacterales</taxon>
        <taxon>Paracoccaceae</taxon>
        <taxon>Limimaricola</taxon>
    </lineage>
</organism>
<dbReference type="FunFam" id="3.40.50.12240:FF:000002">
    <property type="entry name" value="Flagellum-specific ATP synthase FliI"/>
    <property type="match status" value="1"/>
</dbReference>
<evidence type="ECO:0000256" key="9">
    <source>
        <dbReference type="ARBA" id="ARBA00022781"/>
    </source>
</evidence>
<dbReference type="PANTHER" id="PTHR15184">
    <property type="entry name" value="ATP SYNTHASE"/>
    <property type="match status" value="1"/>
</dbReference>